<dbReference type="Proteomes" id="UP001476798">
    <property type="component" value="Unassembled WGS sequence"/>
</dbReference>
<dbReference type="EMBL" id="JAHRIO010023483">
    <property type="protein sequence ID" value="MEQ2166356.1"/>
    <property type="molecule type" value="Genomic_DNA"/>
</dbReference>
<proteinExistence type="predicted"/>
<feature type="compositionally biased region" description="Acidic residues" evidence="1">
    <location>
        <begin position="72"/>
        <end position="102"/>
    </location>
</feature>
<feature type="non-terminal residue" evidence="2">
    <location>
        <position position="202"/>
    </location>
</feature>
<evidence type="ECO:0000256" key="1">
    <source>
        <dbReference type="SAM" id="MobiDB-lite"/>
    </source>
</evidence>
<evidence type="ECO:0000313" key="2">
    <source>
        <dbReference type="EMBL" id="MEQ2166356.1"/>
    </source>
</evidence>
<feature type="region of interest" description="Disordered" evidence="1">
    <location>
        <begin position="20"/>
        <end position="56"/>
    </location>
</feature>
<evidence type="ECO:0000313" key="3">
    <source>
        <dbReference type="Proteomes" id="UP001476798"/>
    </source>
</evidence>
<reference evidence="2 3" key="1">
    <citation type="submission" date="2021-06" db="EMBL/GenBank/DDBJ databases">
        <authorList>
            <person name="Palmer J.M."/>
        </authorList>
    </citation>
    <scope>NUCLEOTIDE SEQUENCE [LARGE SCALE GENOMIC DNA]</scope>
    <source>
        <strain evidence="2 3">GA_2019</strain>
        <tissue evidence="2">Muscle</tissue>
    </source>
</reference>
<feature type="compositionally biased region" description="Basic and acidic residues" evidence="1">
    <location>
        <begin position="20"/>
        <end position="32"/>
    </location>
</feature>
<sequence>MSGFSAELIDYLEGRITFEEFDRRRDECKTEESEGPTEDESKPSTSAETKAKVEDGVSLGVQQAFASILGESVEEASSEEEDSLSYVDDQDDRDYNGEEAEEAKDMTKETKRRPRQGVKKVGKRSLKSKLEEEEADEENMTVGDVFKLEMELNRENRKLMKGRRHGSKLPQALRGLMGEANIRYARGEKEDAILMCMEIIRQ</sequence>
<feature type="compositionally biased region" description="Basic residues" evidence="1">
    <location>
        <begin position="110"/>
        <end position="127"/>
    </location>
</feature>
<keyword evidence="3" id="KW-1185">Reference proteome</keyword>
<dbReference type="InterPro" id="IPR039340">
    <property type="entry name" value="Tfc4/TFIIIC-102/Sfc4"/>
</dbReference>
<dbReference type="PANTHER" id="PTHR23082">
    <property type="entry name" value="TRANSCRIPTION INITIATION FACTOR IIIC TFIIIC , POLYPEPTIDE 3-RELATED"/>
    <property type="match status" value="1"/>
</dbReference>
<dbReference type="PANTHER" id="PTHR23082:SF0">
    <property type="entry name" value="GENERAL TRANSCRIPTION FACTOR 3C POLYPEPTIDE 3"/>
    <property type="match status" value="1"/>
</dbReference>
<name>A0ABV0N4M6_9TELE</name>
<feature type="region of interest" description="Disordered" evidence="1">
    <location>
        <begin position="70"/>
        <end position="139"/>
    </location>
</feature>
<gene>
    <name evidence="2" type="ORF">GOODEAATRI_027123</name>
</gene>
<accession>A0ABV0N4M6</accession>
<comment type="caution">
    <text evidence="2">The sequence shown here is derived from an EMBL/GenBank/DDBJ whole genome shotgun (WGS) entry which is preliminary data.</text>
</comment>
<protein>
    <submittedName>
        <fullName evidence="2">Uncharacterized protein</fullName>
    </submittedName>
</protein>
<organism evidence="2 3">
    <name type="scientific">Goodea atripinnis</name>
    <dbReference type="NCBI Taxonomy" id="208336"/>
    <lineage>
        <taxon>Eukaryota</taxon>
        <taxon>Metazoa</taxon>
        <taxon>Chordata</taxon>
        <taxon>Craniata</taxon>
        <taxon>Vertebrata</taxon>
        <taxon>Euteleostomi</taxon>
        <taxon>Actinopterygii</taxon>
        <taxon>Neopterygii</taxon>
        <taxon>Teleostei</taxon>
        <taxon>Neoteleostei</taxon>
        <taxon>Acanthomorphata</taxon>
        <taxon>Ovalentaria</taxon>
        <taxon>Atherinomorphae</taxon>
        <taxon>Cyprinodontiformes</taxon>
        <taxon>Goodeidae</taxon>
        <taxon>Goodea</taxon>
    </lineage>
</organism>